<evidence type="ECO:0000259" key="2">
    <source>
        <dbReference type="Pfam" id="PF10668"/>
    </source>
</evidence>
<protein>
    <recommendedName>
        <fullName evidence="2">PBSX phage terminase small subunit-like N-terminal domain-containing protein</fullName>
    </recommendedName>
</protein>
<dbReference type="InterPro" id="IPR018925">
    <property type="entry name" value="XtmA-like_N"/>
</dbReference>
<dbReference type="NCBIfam" id="NF040601">
    <property type="entry name" value="TerS_not_xtmA"/>
    <property type="match status" value="1"/>
</dbReference>
<accession>A0AAW4IV82</accession>
<dbReference type="RefSeq" id="WP_208336489.1">
    <property type="nucleotide sequence ID" value="NZ_CATNYX010000003.1"/>
</dbReference>
<feature type="region of interest" description="Disordered" evidence="1">
    <location>
        <begin position="48"/>
        <end position="73"/>
    </location>
</feature>
<evidence type="ECO:0000313" key="4">
    <source>
        <dbReference type="Proteomes" id="UP000668068"/>
    </source>
</evidence>
<proteinExistence type="predicted"/>
<name>A0AAW4IV82_CLOPF</name>
<sequence length="248" mass="28411">MEKWDEAFKLFQESNGHITSQKIADKLGVKLSQVKYWRKKFKWKDKLNKNRGAPLGNKNALGNKGGGAPTGNLNNFKHGNYIDESKFSSKKFLAKYMPKATSKIIDDIEDSGINSLDILWINITTQLAAIIRSQKIMHVKSKNDLTKVLKKETWGENSSSKEYELQFAWDKQANFLQAQSKAMKTLEGLINSYEKLLHTNWDLASEEQKARVEKLKAEISKLNGDDKEMEDISETEEDIYGNEEEENN</sequence>
<evidence type="ECO:0000256" key="1">
    <source>
        <dbReference type="SAM" id="MobiDB-lite"/>
    </source>
</evidence>
<evidence type="ECO:0000313" key="3">
    <source>
        <dbReference type="EMBL" id="MBO3357964.1"/>
    </source>
</evidence>
<organism evidence="3 4">
    <name type="scientific">Clostridium perfringens</name>
    <dbReference type="NCBI Taxonomy" id="1502"/>
    <lineage>
        <taxon>Bacteria</taxon>
        <taxon>Bacillati</taxon>
        <taxon>Bacillota</taxon>
        <taxon>Clostridia</taxon>
        <taxon>Eubacteriales</taxon>
        <taxon>Clostridiaceae</taxon>
        <taxon>Clostridium</taxon>
    </lineage>
</organism>
<dbReference type="AlphaFoldDB" id="A0AAW4IV82"/>
<dbReference type="EMBL" id="JAENQP010000002">
    <property type="protein sequence ID" value="MBO3357964.1"/>
    <property type="molecule type" value="Genomic_DNA"/>
</dbReference>
<comment type="caution">
    <text evidence="3">The sequence shown here is derived from an EMBL/GenBank/DDBJ whole genome shotgun (WGS) entry which is preliminary data.</text>
</comment>
<dbReference type="Pfam" id="PF10668">
    <property type="entry name" value="Phage_terminase"/>
    <property type="match status" value="1"/>
</dbReference>
<feature type="region of interest" description="Disordered" evidence="1">
    <location>
        <begin position="223"/>
        <end position="248"/>
    </location>
</feature>
<dbReference type="Proteomes" id="UP000668068">
    <property type="component" value="Unassembled WGS sequence"/>
</dbReference>
<feature type="domain" description="PBSX phage terminase small subunit-like N-terminal" evidence="2">
    <location>
        <begin position="4"/>
        <end position="47"/>
    </location>
</feature>
<reference evidence="3" key="1">
    <citation type="submission" date="2020-12" db="EMBL/GenBank/DDBJ databases">
        <title>Comparative genomics of Clostridium perfringens reveals patterns of host-associated phylogenetic clades and virulence factors.</title>
        <authorList>
            <person name="Smith A.H."/>
            <person name="Geier R."/>
        </authorList>
    </citation>
    <scope>NUCLEOTIDE SEQUENCE</scope>
    <source>
        <strain evidence="3">CHD30677R</strain>
    </source>
</reference>
<gene>
    <name evidence="3" type="ORF">JJB47_04125</name>
</gene>
<feature type="compositionally biased region" description="Acidic residues" evidence="1">
    <location>
        <begin position="227"/>
        <end position="248"/>
    </location>
</feature>